<keyword evidence="6" id="KW-0812">Transmembrane</keyword>
<protein>
    <submittedName>
        <fullName evidence="7">Cytochrome P450</fullName>
    </submittedName>
</protein>
<dbReference type="InterPro" id="IPR050121">
    <property type="entry name" value="Cytochrome_P450_monoxygenase"/>
</dbReference>
<dbReference type="PANTHER" id="PTHR24305:SF226">
    <property type="entry name" value="CYTOCHROME P450 MONOOXYGENASE"/>
    <property type="match status" value="1"/>
</dbReference>
<dbReference type="AlphaFoldDB" id="A0A2V1DDM3"/>
<dbReference type="InterPro" id="IPR001128">
    <property type="entry name" value="Cyt_P450"/>
</dbReference>
<evidence type="ECO:0000256" key="2">
    <source>
        <dbReference type="ARBA" id="ARBA00022723"/>
    </source>
</evidence>
<gene>
    <name evidence="7" type="ORF">DM02DRAFT_601098</name>
</gene>
<keyword evidence="5" id="KW-0560">Oxidoreductase</keyword>
<evidence type="ECO:0000256" key="1">
    <source>
        <dbReference type="ARBA" id="ARBA00001971"/>
    </source>
</evidence>
<accession>A0A2V1DDM3</accession>
<dbReference type="GO" id="GO:0005506">
    <property type="term" value="F:iron ion binding"/>
    <property type="evidence" value="ECO:0007669"/>
    <property type="project" value="InterPro"/>
</dbReference>
<dbReference type="InterPro" id="IPR017972">
    <property type="entry name" value="Cyt_P450_CS"/>
</dbReference>
<proteinExistence type="inferred from homology"/>
<sequence>MISGELLRLAAYYVFLAFILRFLVLYGYRVLLHPLRKYPGPFIASITDWYGAYYALRKSLHIVTYEDHQKYGNVIRQGPNKLVFNTVSAMRDIYRDDKLFKARSYVATQDDPKIPSILSAIDKQLHRRKKKIVGNGLSEKHLRQFEPTMMSHIDIFINQLLEASKSGEVVDMTIKSKYLGLDISSQFGFGISLDMQTNSKNRFLDAGMRAAVYRTYVYMQYLSAKYLGVDLLLIRPLYAIRKQYREALHSLVSRRLEMGKHAKDDLFSFVIDEKDPETGAGMTEMELFVESEIYLIAGGQTTSSAIAALLFYLSRYPECYKRLVNEIRSTFSNGSEIVSGTTLSGCKYLRACIDETLRMSPPVPGTMWREYPEVLTEGEVVIDGHVIPRGTLVGVNTYALHHNESYFSKPFEFIPERWLANDEKETNQAEAERKHSHDAFVPFSIGTRSCAGKGLANMQIPLVIAKTLWYLDFERPAQDAVQSEETIVGRSRGCVGKNEYEIYDQLIATHHGPNLRFKATGNP</sequence>
<dbReference type="Proteomes" id="UP000244855">
    <property type="component" value="Unassembled WGS sequence"/>
</dbReference>
<organism evidence="7 8">
    <name type="scientific">Periconia macrospinosa</name>
    <dbReference type="NCBI Taxonomy" id="97972"/>
    <lineage>
        <taxon>Eukaryota</taxon>
        <taxon>Fungi</taxon>
        <taxon>Dikarya</taxon>
        <taxon>Ascomycota</taxon>
        <taxon>Pezizomycotina</taxon>
        <taxon>Dothideomycetes</taxon>
        <taxon>Pleosporomycetidae</taxon>
        <taxon>Pleosporales</taxon>
        <taxon>Massarineae</taxon>
        <taxon>Periconiaceae</taxon>
        <taxon>Periconia</taxon>
    </lineage>
</organism>
<comment type="cofactor">
    <cofactor evidence="1 4">
        <name>heme</name>
        <dbReference type="ChEBI" id="CHEBI:30413"/>
    </cofactor>
</comment>
<dbReference type="OrthoDB" id="1470350at2759"/>
<dbReference type="PROSITE" id="PS00086">
    <property type="entry name" value="CYTOCHROME_P450"/>
    <property type="match status" value="1"/>
</dbReference>
<dbReference type="Pfam" id="PF00067">
    <property type="entry name" value="p450"/>
    <property type="match status" value="1"/>
</dbReference>
<dbReference type="EMBL" id="KZ805501">
    <property type="protein sequence ID" value="PVH95309.1"/>
    <property type="molecule type" value="Genomic_DNA"/>
</dbReference>
<dbReference type="PANTHER" id="PTHR24305">
    <property type="entry name" value="CYTOCHROME P450"/>
    <property type="match status" value="1"/>
</dbReference>
<name>A0A2V1DDM3_9PLEO</name>
<dbReference type="Gene3D" id="1.10.630.10">
    <property type="entry name" value="Cytochrome P450"/>
    <property type="match status" value="1"/>
</dbReference>
<dbReference type="CDD" id="cd11061">
    <property type="entry name" value="CYP67-like"/>
    <property type="match status" value="1"/>
</dbReference>
<keyword evidence="6" id="KW-1133">Transmembrane helix</keyword>
<dbReference type="InterPro" id="IPR002401">
    <property type="entry name" value="Cyt_P450_E_grp-I"/>
</dbReference>
<evidence type="ECO:0000256" key="6">
    <source>
        <dbReference type="SAM" id="Phobius"/>
    </source>
</evidence>
<keyword evidence="3 4" id="KW-0408">Iron</keyword>
<evidence type="ECO:0000256" key="5">
    <source>
        <dbReference type="RuleBase" id="RU000461"/>
    </source>
</evidence>
<evidence type="ECO:0000313" key="7">
    <source>
        <dbReference type="EMBL" id="PVH95309.1"/>
    </source>
</evidence>
<dbReference type="GO" id="GO:0004497">
    <property type="term" value="F:monooxygenase activity"/>
    <property type="evidence" value="ECO:0007669"/>
    <property type="project" value="UniProtKB-KW"/>
</dbReference>
<keyword evidence="8" id="KW-1185">Reference proteome</keyword>
<keyword evidence="4 5" id="KW-0349">Heme</keyword>
<dbReference type="PRINTS" id="PR00385">
    <property type="entry name" value="P450"/>
</dbReference>
<reference evidence="7 8" key="1">
    <citation type="journal article" date="2018" name="Sci. Rep.">
        <title>Comparative genomics provides insights into the lifestyle and reveals functional heterogeneity of dark septate endophytic fungi.</title>
        <authorList>
            <person name="Knapp D.G."/>
            <person name="Nemeth J.B."/>
            <person name="Barry K."/>
            <person name="Hainaut M."/>
            <person name="Henrissat B."/>
            <person name="Johnson J."/>
            <person name="Kuo A."/>
            <person name="Lim J.H.P."/>
            <person name="Lipzen A."/>
            <person name="Nolan M."/>
            <person name="Ohm R.A."/>
            <person name="Tamas L."/>
            <person name="Grigoriev I.V."/>
            <person name="Spatafora J.W."/>
            <person name="Nagy L.G."/>
            <person name="Kovacs G.M."/>
        </authorList>
    </citation>
    <scope>NUCLEOTIDE SEQUENCE [LARGE SCALE GENOMIC DNA]</scope>
    <source>
        <strain evidence="7 8">DSE2036</strain>
    </source>
</reference>
<feature type="binding site" description="axial binding residue" evidence="4">
    <location>
        <position position="450"/>
    </location>
    <ligand>
        <name>heme</name>
        <dbReference type="ChEBI" id="CHEBI:30413"/>
    </ligand>
    <ligandPart>
        <name>Fe</name>
        <dbReference type="ChEBI" id="CHEBI:18248"/>
    </ligandPart>
</feature>
<keyword evidence="5" id="KW-0503">Monooxygenase</keyword>
<dbReference type="InterPro" id="IPR036396">
    <property type="entry name" value="Cyt_P450_sf"/>
</dbReference>
<feature type="transmembrane region" description="Helical" evidence="6">
    <location>
        <begin position="6"/>
        <end position="28"/>
    </location>
</feature>
<evidence type="ECO:0000256" key="3">
    <source>
        <dbReference type="ARBA" id="ARBA00023004"/>
    </source>
</evidence>
<evidence type="ECO:0000256" key="4">
    <source>
        <dbReference type="PIRSR" id="PIRSR602401-1"/>
    </source>
</evidence>
<dbReference type="GO" id="GO:0016705">
    <property type="term" value="F:oxidoreductase activity, acting on paired donors, with incorporation or reduction of molecular oxygen"/>
    <property type="evidence" value="ECO:0007669"/>
    <property type="project" value="InterPro"/>
</dbReference>
<dbReference type="GO" id="GO:0020037">
    <property type="term" value="F:heme binding"/>
    <property type="evidence" value="ECO:0007669"/>
    <property type="project" value="InterPro"/>
</dbReference>
<dbReference type="STRING" id="97972.A0A2V1DDM3"/>
<dbReference type="PRINTS" id="PR00463">
    <property type="entry name" value="EP450I"/>
</dbReference>
<keyword evidence="2 4" id="KW-0479">Metal-binding</keyword>
<dbReference type="SUPFAM" id="SSF48264">
    <property type="entry name" value="Cytochrome P450"/>
    <property type="match status" value="1"/>
</dbReference>
<evidence type="ECO:0000313" key="8">
    <source>
        <dbReference type="Proteomes" id="UP000244855"/>
    </source>
</evidence>
<comment type="similarity">
    <text evidence="5">Belongs to the cytochrome P450 family.</text>
</comment>
<keyword evidence="6" id="KW-0472">Membrane</keyword>